<organism evidence="3 4">
    <name type="scientific">Leptomonas pyrrhocoris</name>
    <name type="common">Firebug parasite</name>
    <dbReference type="NCBI Taxonomy" id="157538"/>
    <lineage>
        <taxon>Eukaryota</taxon>
        <taxon>Discoba</taxon>
        <taxon>Euglenozoa</taxon>
        <taxon>Kinetoplastea</taxon>
        <taxon>Metakinetoplastina</taxon>
        <taxon>Trypanosomatida</taxon>
        <taxon>Trypanosomatidae</taxon>
        <taxon>Leishmaniinae</taxon>
        <taxon>Leptomonas</taxon>
    </lineage>
</organism>
<dbReference type="GeneID" id="26910247"/>
<dbReference type="Proteomes" id="UP000037923">
    <property type="component" value="Unassembled WGS sequence"/>
</dbReference>
<dbReference type="RefSeq" id="XP_015651688.1">
    <property type="nucleotide sequence ID" value="XM_015809648.1"/>
</dbReference>
<sequence>MPTPSPFSLTYSWSGEDDGDRLSHRVVCLRLEEEGMERAENLVQSALHTTPLSPTRSTLTNPAAAPWMELTVGDRGVFALCIVANARVLEIHEATGGGTNTKGEATATAPLLTQEAQLADASTNLYAHFLCHGGGGALFPPLHVYRLKLFGRTPRSEVCVAMTCLVLLKEAAVPAPCLATSTDPLVAGEALGHTAGAGGANVVESLLGLQRQLFMIERRVATAFDDVRQRMARLESRVEQLEAPVTEAQTTTDPASTPAHTTSQAFHETKEEEEEERRSA</sequence>
<dbReference type="EMBL" id="LGTL01000038">
    <property type="protein sequence ID" value="KPA73248.1"/>
    <property type="molecule type" value="Genomic_DNA"/>
</dbReference>
<dbReference type="EMBL" id="LGTL01000038">
    <property type="protein sequence ID" value="KPA73249.1"/>
    <property type="molecule type" value="Genomic_DNA"/>
</dbReference>
<dbReference type="GeneID" id="26902149"/>
<dbReference type="VEuPathDB" id="TriTrypDB:LpyrH10_38_0060"/>
<dbReference type="OrthoDB" id="259925at2759"/>
<evidence type="ECO:0000313" key="3">
    <source>
        <dbReference type="EMBL" id="KPA83551.1"/>
    </source>
</evidence>
<name>A0A0N0DY05_LEPPY</name>
<dbReference type="RefSeq" id="XP_015651687.1">
    <property type="nucleotide sequence ID" value="XM_015809647.1"/>
</dbReference>
<evidence type="ECO:0000313" key="2">
    <source>
        <dbReference type="EMBL" id="KPA73248.1"/>
    </source>
</evidence>
<evidence type="ECO:0000256" key="1">
    <source>
        <dbReference type="SAM" id="MobiDB-lite"/>
    </source>
</evidence>
<dbReference type="VEuPathDB" id="TriTrypDB:LpyrH10_03_0050"/>
<comment type="caution">
    <text evidence="3">The sequence shown here is derived from an EMBL/GenBank/DDBJ whole genome shotgun (WGS) entry which is preliminary data.</text>
</comment>
<proteinExistence type="predicted"/>
<feature type="compositionally biased region" description="Acidic residues" evidence="1">
    <location>
        <begin position="271"/>
        <end position="280"/>
    </location>
</feature>
<feature type="compositionally biased region" description="Polar residues" evidence="1">
    <location>
        <begin position="247"/>
        <end position="266"/>
    </location>
</feature>
<feature type="region of interest" description="Disordered" evidence="1">
    <location>
        <begin position="238"/>
        <end position="280"/>
    </location>
</feature>
<protein>
    <submittedName>
        <fullName evidence="3">Uncharacterized protein</fullName>
    </submittedName>
</protein>
<dbReference type="RefSeq" id="XP_015661990.1">
    <property type="nucleotide sequence ID" value="XM_015798512.1"/>
</dbReference>
<keyword evidence="4" id="KW-1185">Reference proteome</keyword>
<dbReference type="OMA" id="CVAKVCL"/>
<dbReference type="EMBL" id="LGTL01000003">
    <property type="protein sequence ID" value="KPA83551.1"/>
    <property type="molecule type" value="Genomic_DNA"/>
</dbReference>
<accession>A0A0N0DY05</accession>
<reference evidence="3 4" key="1">
    <citation type="submission" date="2015-07" db="EMBL/GenBank/DDBJ databases">
        <title>High-quality genome of monoxenous trypanosomatid Leptomonas pyrrhocoris.</title>
        <authorList>
            <person name="Flegontov P."/>
            <person name="Butenko A."/>
            <person name="Firsov S."/>
            <person name="Vlcek C."/>
            <person name="Logacheva M.D."/>
            <person name="Field M."/>
            <person name="Filatov D."/>
            <person name="Flegontova O."/>
            <person name="Gerasimov E."/>
            <person name="Jackson A.P."/>
            <person name="Kelly S."/>
            <person name="Opperdoes F."/>
            <person name="O'Reilly A."/>
            <person name="Votypka J."/>
            <person name="Yurchenko V."/>
            <person name="Lukes J."/>
        </authorList>
    </citation>
    <scope>NUCLEOTIDE SEQUENCE [LARGE SCALE GENOMIC DNA]</scope>
    <source>
        <strain evidence="3">H10</strain>
    </source>
</reference>
<evidence type="ECO:0000313" key="4">
    <source>
        <dbReference type="Proteomes" id="UP000037923"/>
    </source>
</evidence>
<gene>
    <name evidence="3" type="ORF">ABB37_01854</name>
    <name evidence="2" type="ORF">ABB37_09967</name>
</gene>
<dbReference type="AlphaFoldDB" id="A0A0N0DY05"/>